<accession>A6NS32</accession>
<comment type="caution">
    <text evidence="4">The sequence shown here is derived from an EMBL/GenBank/DDBJ whole genome shotgun (WGS) entry which is preliminary data.</text>
</comment>
<reference evidence="4 5" key="1">
    <citation type="submission" date="2007-04" db="EMBL/GenBank/DDBJ databases">
        <authorList>
            <person name="Fulton L."/>
            <person name="Clifton S."/>
            <person name="Fulton B."/>
            <person name="Xu J."/>
            <person name="Minx P."/>
            <person name="Pepin K.H."/>
            <person name="Johnson M."/>
            <person name="Thiruvilangam P."/>
            <person name="Bhonagiri V."/>
            <person name="Nash W.E."/>
            <person name="Mardis E.R."/>
            <person name="Wilson R.K."/>
        </authorList>
    </citation>
    <scope>NUCLEOTIDE SEQUENCE [LARGE SCALE GENOMIC DNA]</scope>
    <source>
        <strain evidence="4 5">ATCC 29799</strain>
    </source>
</reference>
<evidence type="ECO:0000256" key="2">
    <source>
        <dbReference type="PROSITE-ProRule" id="PRU00252"/>
    </source>
</evidence>
<dbReference type="PROSITE" id="PS50935">
    <property type="entry name" value="SSB"/>
    <property type="match status" value="1"/>
</dbReference>
<feature type="region of interest" description="Disordered" evidence="3">
    <location>
        <begin position="117"/>
        <end position="148"/>
    </location>
</feature>
<dbReference type="Gene3D" id="2.40.50.140">
    <property type="entry name" value="Nucleic acid-binding proteins"/>
    <property type="match status" value="1"/>
</dbReference>
<sequence length="148" mass="16568">MISMRNMNTCNYGVAIGRLVRQPKVYENRDGSHKVLYTLAVNRNFQNKEGRRDSDFVNLEAFLPAGRQVDQSVYSRLRVGELVAVHYTIRTGTYTDAGGESRFGISLLTQDVELLEGRSRTGDLPARDRETGGPRGGMEPPEDDSLPF</sequence>
<protein>
    <submittedName>
        <fullName evidence="4">Single-strand binding family protein</fullName>
    </submittedName>
</protein>
<dbReference type="CDD" id="cd04496">
    <property type="entry name" value="SSB_OBF"/>
    <property type="match status" value="1"/>
</dbReference>
<feature type="compositionally biased region" description="Basic and acidic residues" evidence="3">
    <location>
        <begin position="117"/>
        <end position="132"/>
    </location>
</feature>
<gene>
    <name evidence="4" type="ORF">BACCAP_01010</name>
</gene>
<dbReference type="Pfam" id="PF00436">
    <property type="entry name" value="SSB"/>
    <property type="match status" value="1"/>
</dbReference>
<keyword evidence="1 2" id="KW-0238">DNA-binding</keyword>
<keyword evidence="5" id="KW-1185">Reference proteome</keyword>
<name>A6NS32_9FIRM</name>
<dbReference type="SUPFAM" id="SSF50249">
    <property type="entry name" value="Nucleic acid-binding proteins"/>
    <property type="match status" value="1"/>
</dbReference>
<dbReference type="EMBL" id="AAXG02000007">
    <property type="protein sequence ID" value="EDN01070.1"/>
    <property type="molecule type" value="Genomic_DNA"/>
</dbReference>
<evidence type="ECO:0000256" key="3">
    <source>
        <dbReference type="SAM" id="MobiDB-lite"/>
    </source>
</evidence>
<dbReference type="eggNOG" id="COG0629">
    <property type="taxonomic scope" value="Bacteria"/>
</dbReference>
<dbReference type="AlphaFoldDB" id="A6NS32"/>
<dbReference type="GO" id="GO:0003697">
    <property type="term" value="F:single-stranded DNA binding"/>
    <property type="evidence" value="ECO:0007669"/>
    <property type="project" value="InterPro"/>
</dbReference>
<dbReference type="Proteomes" id="UP000003639">
    <property type="component" value="Unassembled WGS sequence"/>
</dbReference>
<organism evidence="4 5">
    <name type="scientific">Pseudoflavonifractor capillosus ATCC 29799</name>
    <dbReference type="NCBI Taxonomy" id="411467"/>
    <lineage>
        <taxon>Bacteria</taxon>
        <taxon>Bacillati</taxon>
        <taxon>Bacillota</taxon>
        <taxon>Clostridia</taxon>
        <taxon>Eubacteriales</taxon>
        <taxon>Oscillospiraceae</taxon>
        <taxon>Pseudoflavonifractor</taxon>
    </lineage>
</organism>
<dbReference type="InterPro" id="IPR012340">
    <property type="entry name" value="NA-bd_OB-fold"/>
</dbReference>
<dbReference type="InterPro" id="IPR000424">
    <property type="entry name" value="Primosome_PriB/ssb"/>
</dbReference>
<proteinExistence type="predicted"/>
<evidence type="ECO:0000256" key="1">
    <source>
        <dbReference type="ARBA" id="ARBA00023125"/>
    </source>
</evidence>
<evidence type="ECO:0000313" key="4">
    <source>
        <dbReference type="EMBL" id="EDN01070.1"/>
    </source>
</evidence>
<reference evidence="4 5" key="2">
    <citation type="submission" date="2007-06" db="EMBL/GenBank/DDBJ databases">
        <title>Draft genome sequence of Pseudoflavonifractor capillosus ATCC 29799.</title>
        <authorList>
            <person name="Sudarsanam P."/>
            <person name="Ley R."/>
            <person name="Guruge J."/>
            <person name="Turnbaugh P.J."/>
            <person name="Mahowald M."/>
            <person name="Liep D."/>
            <person name="Gordon J."/>
        </authorList>
    </citation>
    <scope>NUCLEOTIDE SEQUENCE [LARGE SCALE GENOMIC DNA]</scope>
    <source>
        <strain evidence="4 5">ATCC 29799</strain>
    </source>
</reference>
<dbReference type="STRING" id="411467.BACCAP_01010"/>
<evidence type="ECO:0000313" key="5">
    <source>
        <dbReference type="Proteomes" id="UP000003639"/>
    </source>
</evidence>